<comment type="caution">
    <text evidence="1">The sequence shown here is derived from an EMBL/GenBank/DDBJ whole genome shotgun (WGS) entry which is preliminary data.</text>
</comment>
<dbReference type="Proteomes" id="UP001055879">
    <property type="component" value="Linkage Group LG14"/>
</dbReference>
<dbReference type="EMBL" id="CM042060">
    <property type="protein sequence ID" value="KAI3678746.1"/>
    <property type="molecule type" value="Genomic_DNA"/>
</dbReference>
<keyword evidence="2" id="KW-1185">Reference proteome</keyword>
<organism evidence="1 2">
    <name type="scientific">Arctium lappa</name>
    <name type="common">Greater burdock</name>
    <name type="synonym">Lappa major</name>
    <dbReference type="NCBI Taxonomy" id="4217"/>
    <lineage>
        <taxon>Eukaryota</taxon>
        <taxon>Viridiplantae</taxon>
        <taxon>Streptophyta</taxon>
        <taxon>Embryophyta</taxon>
        <taxon>Tracheophyta</taxon>
        <taxon>Spermatophyta</taxon>
        <taxon>Magnoliopsida</taxon>
        <taxon>eudicotyledons</taxon>
        <taxon>Gunneridae</taxon>
        <taxon>Pentapetalae</taxon>
        <taxon>asterids</taxon>
        <taxon>campanulids</taxon>
        <taxon>Asterales</taxon>
        <taxon>Asteraceae</taxon>
        <taxon>Carduoideae</taxon>
        <taxon>Cardueae</taxon>
        <taxon>Arctiinae</taxon>
        <taxon>Arctium</taxon>
    </lineage>
</organism>
<reference evidence="1 2" key="2">
    <citation type="journal article" date="2022" name="Mol. Ecol. Resour.">
        <title>The genomes of chicory, endive, great burdock and yacon provide insights into Asteraceae paleo-polyploidization history and plant inulin production.</title>
        <authorList>
            <person name="Fan W."/>
            <person name="Wang S."/>
            <person name="Wang H."/>
            <person name="Wang A."/>
            <person name="Jiang F."/>
            <person name="Liu H."/>
            <person name="Zhao H."/>
            <person name="Xu D."/>
            <person name="Zhang Y."/>
        </authorList>
    </citation>
    <scope>NUCLEOTIDE SEQUENCE [LARGE SCALE GENOMIC DNA]</scope>
    <source>
        <strain evidence="2">cv. Niubang</strain>
    </source>
</reference>
<evidence type="ECO:0000313" key="2">
    <source>
        <dbReference type="Proteomes" id="UP001055879"/>
    </source>
</evidence>
<gene>
    <name evidence="1" type="ORF">L6452_38049</name>
</gene>
<evidence type="ECO:0000313" key="1">
    <source>
        <dbReference type="EMBL" id="KAI3678746.1"/>
    </source>
</evidence>
<proteinExistence type="predicted"/>
<accession>A0ACB8Y401</accession>
<sequence length="297" mass="32426">MRTPCCHTFVAFILKLLIFFQTFIGISIIVYSAYMLNQWEKHFPIPPSPPSPSPPPPTPSDLAPAPSPDSSESVFSVFNAGMVSGQVIQLNFGADTIYGIHGGIEIDSKPIPAPWFIYAFMGLGIVLCCISCIGHIAAEVINGCCLCFYTILKIVLILLEVALVAFIALDHRWEKDLPQDPTGEIASMREFIEDNIDLCKWVGIAIIVIQVVCLLLAILLGMMVSSQRKDDDMEEGSGSRGRAWEPLLNPHSNQASGSTSGGDGKAFHSDIWSLRMREKYGLSGNQSNPSAPVDRKV</sequence>
<name>A0ACB8Y401_ARCLA</name>
<protein>
    <submittedName>
        <fullName evidence="1">Uncharacterized protein</fullName>
    </submittedName>
</protein>
<reference evidence="2" key="1">
    <citation type="journal article" date="2022" name="Mol. Ecol. Resour.">
        <title>The genomes of chicory, endive, great burdock and yacon provide insights into Asteraceae palaeo-polyploidization history and plant inulin production.</title>
        <authorList>
            <person name="Fan W."/>
            <person name="Wang S."/>
            <person name="Wang H."/>
            <person name="Wang A."/>
            <person name="Jiang F."/>
            <person name="Liu H."/>
            <person name="Zhao H."/>
            <person name="Xu D."/>
            <person name="Zhang Y."/>
        </authorList>
    </citation>
    <scope>NUCLEOTIDE SEQUENCE [LARGE SCALE GENOMIC DNA]</scope>
    <source>
        <strain evidence="2">cv. Niubang</strain>
    </source>
</reference>